<keyword evidence="1" id="KW-1133">Transmembrane helix</keyword>
<dbReference type="STRING" id="1385511.GCA_000425225_00665"/>
<dbReference type="EMBL" id="AVPF01000034">
    <property type="protein sequence ID" value="KGX86056.1"/>
    <property type="molecule type" value="Genomic_DNA"/>
</dbReference>
<accession>A0A0A5FYZ5</accession>
<feature type="transmembrane region" description="Helical" evidence="1">
    <location>
        <begin position="55"/>
        <end position="73"/>
    </location>
</feature>
<name>A0A0A5FYZ5_9BACI</name>
<feature type="transmembrane region" description="Helical" evidence="1">
    <location>
        <begin position="119"/>
        <end position="136"/>
    </location>
</feature>
<evidence type="ECO:0000313" key="3">
    <source>
        <dbReference type="Proteomes" id="UP000030403"/>
    </source>
</evidence>
<comment type="caution">
    <text evidence="2">The sequence shown here is derived from an EMBL/GenBank/DDBJ whole genome shotgun (WGS) entry which is preliminary data.</text>
</comment>
<evidence type="ECO:0000313" key="2">
    <source>
        <dbReference type="EMBL" id="KGX86056.1"/>
    </source>
</evidence>
<sequence>MIKKGLWLGIASGLILGVILWFVEAMTGEKVYTLLMNIDFIPVLGDIAWPVWMEWVFHLLLSWAIAIVYLAWIRFQTEGEASARWATSLLLSVMAALTYFPLTDLAIKETPPIDDISAILYWFIAHFIYAVSLVKLDEWSE</sequence>
<reference evidence="2 3" key="1">
    <citation type="submission" date="2013-08" db="EMBL/GenBank/DDBJ databases">
        <authorList>
            <person name="Huang J."/>
            <person name="Wang G."/>
        </authorList>
    </citation>
    <scope>NUCLEOTIDE SEQUENCE [LARGE SCALE GENOMIC DNA]</scope>
    <source>
        <strain evidence="2 3">BH030004</strain>
    </source>
</reference>
<dbReference type="eggNOG" id="ENOG503328W">
    <property type="taxonomic scope" value="Bacteria"/>
</dbReference>
<keyword evidence="3" id="KW-1185">Reference proteome</keyword>
<feature type="transmembrane region" description="Helical" evidence="1">
    <location>
        <begin position="85"/>
        <end position="107"/>
    </location>
</feature>
<gene>
    <name evidence="2" type="ORF">N783_12895</name>
</gene>
<evidence type="ECO:0000256" key="1">
    <source>
        <dbReference type="SAM" id="Phobius"/>
    </source>
</evidence>
<keyword evidence="1" id="KW-0472">Membrane</keyword>
<keyword evidence="1" id="KW-0812">Transmembrane</keyword>
<feature type="transmembrane region" description="Helical" evidence="1">
    <location>
        <begin position="6"/>
        <end position="24"/>
    </location>
</feature>
<organism evidence="2 3">
    <name type="scientific">Pontibacillus marinus BH030004 = DSM 16465</name>
    <dbReference type="NCBI Taxonomy" id="1385511"/>
    <lineage>
        <taxon>Bacteria</taxon>
        <taxon>Bacillati</taxon>
        <taxon>Bacillota</taxon>
        <taxon>Bacilli</taxon>
        <taxon>Bacillales</taxon>
        <taxon>Bacillaceae</taxon>
        <taxon>Pontibacillus</taxon>
    </lineage>
</organism>
<proteinExistence type="predicted"/>
<dbReference type="OrthoDB" id="1443299at2"/>
<dbReference type="RefSeq" id="WP_027448108.1">
    <property type="nucleotide sequence ID" value="NZ_AVPF01000034.1"/>
</dbReference>
<dbReference type="Proteomes" id="UP000030403">
    <property type="component" value="Unassembled WGS sequence"/>
</dbReference>
<protein>
    <submittedName>
        <fullName evidence="2">Uncharacterized protein</fullName>
    </submittedName>
</protein>
<dbReference type="AlphaFoldDB" id="A0A0A5FYZ5"/>